<feature type="region of interest" description="Disordered" evidence="1">
    <location>
        <begin position="1"/>
        <end position="22"/>
    </location>
</feature>
<dbReference type="InParanoid" id="C5L5C2"/>
<organism evidence="3">
    <name type="scientific">Perkinsus marinus (strain ATCC 50983 / TXsc)</name>
    <dbReference type="NCBI Taxonomy" id="423536"/>
    <lineage>
        <taxon>Eukaryota</taxon>
        <taxon>Sar</taxon>
        <taxon>Alveolata</taxon>
        <taxon>Perkinsozoa</taxon>
        <taxon>Perkinsea</taxon>
        <taxon>Perkinsida</taxon>
        <taxon>Perkinsidae</taxon>
        <taxon>Perkinsus</taxon>
    </lineage>
</organism>
<dbReference type="GeneID" id="9064228"/>
<reference evidence="2 3" key="1">
    <citation type="submission" date="2008-07" db="EMBL/GenBank/DDBJ databases">
        <authorList>
            <person name="El-Sayed N."/>
            <person name="Caler E."/>
            <person name="Inman J."/>
            <person name="Amedeo P."/>
            <person name="Hass B."/>
            <person name="Wortman J."/>
        </authorList>
    </citation>
    <scope>NUCLEOTIDE SEQUENCE [LARGE SCALE GENOMIC DNA]</scope>
    <source>
        <strain evidence="3">ATCC 50983 / TXsc</strain>
    </source>
</reference>
<sequence length="51" mass="5615">VSITSGVAERQDTRGEPKSDKFPFFVPVQVVKPSKDHNNLQVGGDLLPHSR</sequence>
<feature type="non-terminal residue" evidence="2">
    <location>
        <position position="1"/>
    </location>
</feature>
<evidence type="ECO:0000313" key="2">
    <source>
        <dbReference type="EMBL" id="EER08072.1"/>
    </source>
</evidence>
<dbReference type="Proteomes" id="UP000007800">
    <property type="component" value="Unassembled WGS sequence"/>
</dbReference>
<feature type="non-terminal residue" evidence="2">
    <location>
        <position position="51"/>
    </location>
</feature>
<feature type="compositionally biased region" description="Basic and acidic residues" evidence="1">
    <location>
        <begin position="9"/>
        <end position="21"/>
    </location>
</feature>
<dbReference type="EMBL" id="GG679242">
    <property type="protein sequence ID" value="EER08072.1"/>
    <property type="molecule type" value="Genomic_DNA"/>
</dbReference>
<accession>C5L5C2</accession>
<gene>
    <name evidence="2" type="ORF">Pmar_PMAR008061</name>
</gene>
<evidence type="ECO:0000256" key="1">
    <source>
        <dbReference type="SAM" id="MobiDB-lite"/>
    </source>
</evidence>
<dbReference type="AlphaFoldDB" id="C5L5C2"/>
<name>C5L5C2_PERM5</name>
<protein>
    <submittedName>
        <fullName evidence="2">Uncharacterized protein</fullName>
    </submittedName>
</protein>
<dbReference type="RefSeq" id="XP_002776256.1">
    <property type="nucleotide sequence ID" value="XM_002776210.1"/>
</dbReference>
<evidence type="ECO:0000313" key="3">
    <source>
        <dbReference type="Proteomes" id="UP000007800"/>
    </source>
</evidence>
<proteinExistence type="predicted"/>
<keyword evidence="3" id="KW-1185">Reference proteome</keyword>